<dbReference type="AlphaFoldDB" id="A0AA46DYK2"/>
<gene>
    <name evidence="2" type="ORF">EV215_1337</name>
</gene>
<keyword evidence="1" id="KW-0812">Transmembrane</keyword>
<dbReference type="EMBL" id="SOBG01000005">
    <property type="protein sequence ID" value="TDT69797.1"/>
    <property type="molecule type" value="Genomic_DNA"/>
</dbReference>
<proteinExistence type="predicted"/>
<sequence>MYNRKNNIQNKFFTKYFLIIIILLFFVKTNIFIENREKEIFKDKSVKEKNYDVFLYKIFGIKKAATSLLWIKQSLEIGTPFNNSVEIETKKIYETSLKIAELSPYFLQNYYISSSILAFINRYKKYNMASSILVKGVEYNKENELLRKYLIVIGGLKGNNFDKVERVINEILNERYDIELIKYLIKVYEMRYKDNSSKILLSKIERYLKIILKYGNSKDKEYAIRKIYEYKTVYKIKK</sequence>
<keyword evidence="1" id="KW-0472">Membrane</keyword>
<feature type="transmembrane region" description="Helical" evidence="1">
    <location>
        <begin position="12"/>
        <end position="33"/>
    </location>
</feature>
<evidence type="ECO:0000313" key="2">
    <source>
        <dbReference type="EMBL" id="TDT69797.1"/>
    </source>
</evidence>
<accession>A0AA46DYK2</accession>
<dbReference type="RefSeq" id="WP_134113208.1">
    <property type="nucleotide sequence ID" value="NZ_SOBG01000005.1"/>
</dbReference>
<evidence type="ECO:0000256" key="1">
    <source>
        <dbReference type="SAM" id="Phobius"/>
    </source>
</evidence>
<dbReference type="Proteomes" id="UP000294678">
    <property type="component" value="Unassembled WGS sequence"/>
</dbReference>
<name>A0AA46DYK2_9FUSO</name>
<evidence type="ECO:0000313" key="3">
    <source>
        <dbReference type="Proteomes" id="UP000294678"/>
    </source>
</evidence>
<keyword evidence="3" id="KW-1185">Reference proteome</keyword>
<organism evidence="2 3">
    <name type="scientific">Hypnocyclicus thermotrophus</name>
    <dbReference type="NCBI Taxonomy" id="1627895"/>
    <lineage>
        <taxon>Bacteria</taxon>
        <taxon>Fusobacteriati</taxon>
        <taxon>Fusobacteriota</taxon>
        <taxon>Fusobacteriia</taxon>
        <taxon>Fusobacteriales</taxon>
        <taxon>Fusobacteriaceae</taxon>
        <taxon>Hypnocyclicus</taxon>
    </lineage>
</organism>
<protein>
    <submittedName>
        <fullName evidence="2">Uncharacterized protein</fullName>
    </submittedName>
</protein>
<keyword evidence="1" id="KW-1133">Transmembrane helix</keyword>
<reference evidence="2 3" key="1">
    <citation type="submission" date="2019-03" db="EMBL/GenBank/DDBJ databases">
        <title>Genomic Encyclopedia of Type Strains, Phase IV (KMG-IV): sequencing the most valuable type-strain genomes for metagenomic binning, comparative biology and taxonomic classification.</title>
        <authorList>
            <person name="Goeker M."/>
        </authorList>
    </citation>
    <scope>NUCLEOTIDE SEQUENCE [LARGE SCALE GENOMIC DNA]</scope>
    <source>
        <strain evidence="2 3">DSM 100055</strain>
    </source>
</reference>
<comment type="caution">
    <text evidence="2">The sequence shown here is derived from an EMBL/GenBank/DDBJ whole genome shotgun (WGS) entry which is preliminary data.</text>
</comment>